<dbReference type="RefSeq" id="XP_014155959.1">
    <property type="nucleotide sequence ID" value="XM_014300484.1"/>
</dbReference>
<gene>
    <name evidence="1" type="ORF">SARC_05651</name>
</gene>
<name>A0A0L0FYY9_9EUKA</name>
<dbReference type="AlphaFoldDB" id="A0A0L0FYY9"/>
<evidence type="ECO:0000313" key="2">
    <source>
        <dbReference type="Proteomes" id="UP000054560"/>
    </source>
</evidence>
<protein>
    <submittedName>
        <fullName evidence="1">Uncharacterized protein</fullName>
    </submittedName>
</protein>
<dbReference type="Proteomes" id="UP000054560">
    <property type="component" value="Unassembled WGS sequence"/>
</dbReference>
<keyword evidence="2" id="KW-1185">Reference proteome</keyword>
<evidence type="ECO:0000313" key="1">
    <source>
        <dbReference type="EMBL" id="KNC82057.1"/>
    </source>
</evidence>
<sequence length="142" mass="15975">MTTRVLETSVERPTASARVVQDNKTSSRRVGLMKAVINPFQCLETIKRFRSPEELRAELSAFVSLHSSKSNQELREWAEDNKPDIFIILVVSINSLDVEVELVACEAIKALFSFDPEESTSFTEEDLESQSIQSLNCTEPGH</sequence>
<accession>A0A0L0FYY9</accession>
<organism evidence="1 2">
    <name type="scientific">Sphaeroforma arctica JP610</name>
    <dbReference type="NCBI Taxonomy" id="667725"/>
    <lineage>
        <taxon>Eukaryota</taxon>
        <taxon>Ichthyosporea</taxon>
        <taxon>Ichthyophonida</taxon>
        <taxon>Sphaeroforma</taxon>
    </lineage>
</organism>
<dbReference type="GeneID" id="25906155"/>
<dbReference type="EMBL" id="KQ241964">
    <property type="protein sequence ID" value="KNC82057.1"/>
    <property type="molecule type" value="Genomic_DNA"/>
</dbReference>
<proteinExistence type="predicted"/>
<reference evidence="1 2" key="1">
    <citation type="submission" date="2011-02" db="EMBL/GenBank/DDBJ databases">
        <title>The Genome Sequence of Sphaeroforma arctica JP610.</title>
        <authorList>
            <consortium name="The Broad Institute Genome Sequencing Platform"/>
            <person name="Russ C."/>
            <person name="Cuomo C."/>
            <person name="Young S.K."/>
            <person name="Zeng Q."/>
            <person name="Gargeya S."/>
            <person name="Alvarado L."/>
            <person name="Berlin A."/>
            <person name="Chapman S.B."/>
            <person name="Chen Z."/>
            <person name="Freedman E."/>
            <person name="Gellesch M."/>
            <person name="Goldberg J."/>
            <person name="Griggs A."/>
            <person name="Gujja S."/>
            <person name="Heilman E."/>
            <person name="Heiman D."/>
            <person name="Howarth C."/>
            <person name="Mehta T."/>
            <person name="Neiman D."/>
            <person name="Pearson M."/>
            <person name="Roberts A."/>
            <person name="Saif S."/>
            <person name="Shea T."/>
            <person name="Shenoy N."/>
            <person name="Sisk P."/>
            <person name="Stolte C."/>
            <person name="Sykes S."/>
            <person name="White J."/>
            <person name="Yandava C."/>
            <person name="Burger G."/>
            <person name="Gray M.W."/>
            <person name="Holland P.W.H."/>
            <person name="King N."/>
            <person name="Lang F.B.F."/>
            <person name="Roger A.J."/>
            <person name="Ruiz-Trillo I."/>
            <person name="Haas B."/>
            <person name="Nusbaum C."/>
            <person name="Birren B."/>
        </authorList>
    </citation>
    <scope>NUCLEOTIDE SEQUENCE [LARGE SCALE GENOMIC DNA]</scope>
    <source>
        <strain evidence="1 2">JP610</strain>
    </source>
</reference>